<reference evidence="1 2" key="1">
    <citation type="submission" date="2021-08" db="EMBL/GenBank/DDBJ databases">
        <authorList>
            <person name="Peeters C."/>
        </authorList>
    </citation>
    <scope>NUCLEOTIDE SEQUENCE [LARGE SCALE GENOMIC DNA]</scope>
    <source>
        <strain evidence="1 2">LMG 23994</strain>
    </source>
</reference>
<dbReference type="EMBL" id="CAJZAF010000054">
    <property type="protein sequence ID" value="CAG9186794.1"/>
    <property type="molecule type" value="Genomic_DNA"/>
</dbReference>
<organism evidence="1 2">
    <name type="scientific">Cupriavidus pinatubonensis</name>
    <dbReference type="NCBI Taxonomy" id="248026"/>
    <lineage>
        <taxon>Bacteria</taxon>
        <taxon>Pseudomonadati</taxon>
        <taxon>Pseudomonadota</taxon>
        <taxon>Betaproteobacteria</taxon>
        <taxon>Burkholderiales</taxon>
        <taxon>Burkholderiaceae</taxon>
        <taxon>Cupriavidus</taxon>
    </lineage>
</organism>
<keyword evidence="2" id="KW-1185">Reference proteome</keyword>
<comment type="caution">
    <text evidence="1">The sequence shown here is derived from an EMBL/GenBank/DDBJ whole genome shotgun (WGS) entry which is preliminary data.</text>
</comment>
<protein>
    <submittedName>
        <fullName evidence="1">Uncharacterized protein</fullName>
    </submittedName>
</protein>
<dbReference type="Proteomes" id="UP000701702">
    <property type="component" value="Unassembled WGS sequence"/>
</dbReference>
<evidence type="ECO:0000313" key="2">
    <source>
        <dbReference type="Proteomes" id="UP000701702"/>
    </source>
</evidence>
<name>A0ABN7ZRL9_9BURK</name>
<evidence type="ECO:0000313" key="1">
    <source>
        <dbReference type="EMBL" id="CAG9186794.1"/>
    </source>
</evidence>
<dbReference type="RefSeq" id="WP_224009889.1">
    <property type="nucleotide sequence ID" value="NZ_CAJZAF010000054.1"/>
</dbReference>
<proteinExistence type="predicted"/>
<gene>
    <name evidence="1" type="ORF">LMG23994_06378</name>
</gene>
<accession>A0ABN7ZRL9</accession>
<sequence length="211" mass="24237">MGLPILIVELEPALWCMPELPEPPDAPVSGALKAGSREALIAQWRSALCLPGPIVRRRKPVRMSRAWSGGDANELLRDGESLARLLLRRSWRRLPRRERKALRQRMRTFNLQAPAIPVPREQIKATAWLLAAMYWNGCRHPKALWCEPLHPATGVVRWLSGFDVVEQSEDARYILAKLAARVGWIEYESLKRVREMRDKRRVVAMLPELLQ</sequence>